<reference evidence="3 4" key="1">
    <citation type="submission" date="2023-09" db="EMBL/GenBank/DDBJ databases">
        <authorList>
            <person name="Rey-Velasco X."/>
        </authorList>
    </citation>
    <scope>NUCLEOTIDE SEQUENCE [LARGE SCALE GENOMIC DNA]</scope>
    <source>
        <strain evidence="3 4">W345</strain>
    </source>
</reference>
<feature type="domain" description="TadE-like" evidence="2">
    <location>
        <begin position="10"/>
        <end position="51"/>
    </location>
</feature>
<keyword evidence="1" id="KW-0472">Membrane</keyword>
<dbReference type="InterPro" id="IPR012495">
    <property type="entry name" value="TadE-like_dom"/>
</dbReference>
<protein>
    <submittedName>
        <fullName evidence="3">Pilus assembly protein</fullName>
    </submittedName>
</protein>
<gene>
    <name evidence="3" type="ORF">RM530_05205</name>
</gene>
<feature type="transmembrane region" description="Helical" evidence="1">
    <location>
        <begin position="12"/>
        <end position="38"/>
    </location>
</feature>
<evidence type="ECO:0000256" key="1">
    <source>
        <dbReference type="SAM" id="Phobius"/>
    </source>
</evidence>
<proteinExistence type="predicted"/>
<keyword evidence="1" id="KW-0812">Transmembrane</keyword>
<evidence type="ECO:0000313" key="3">
    <source>
        <dbReference type="EMBL" id="MDT0496760.1"/>
    </source>
</evidence>
<evidence type="ECO:0000313" key="4">
    <source>
        <dbReference type="Proteomes" id="UP001254608"/>
    </source>
</evidence>
<sequence>MGFLHKRERGAVAVEFAFVFPILLLLVYGVITYSYLFFVTTAVHYAAQVGAEAAVAVAPDDDEDDYTTRVYAAAEAAARQSLSWMTAAQLARLTVVPALSEDAVVPTIIVRLQFNTGAPTPIFPVIDLPLVGTVPRFPDNVVATAAATI</sequence>
<keyword evidence="4" id="KW-1185">Reference proteome</keyword>
<organism evidence="3 4">
    <name type="scientific">Banduia mediterranea</name>
    <dbReference type="NCBI Taxonomy" id="3075609"/>
    <lineage>
        <taxon>Bacteria</taxon>
        <taxon>Pseudomonadati</taxon>
        <taxon>Pseudomonadota</taxon>
        <taxon>Gammaproteobacteria</taxon>
        <taxon>Nevskiales</taxon>
        <taxon>Algiphilaceae</taxon>
        <taxon>Banduia</taxon>
    </lineage>
</organism>
<evidence type="ECO:0000259" key="2">
    <source>
        <dbReference type="Pfam" id="PF07811"/>
    </source>
</evidence>
<keyword evidence="1" id="KW-1133">Transmembrane helix</keyword>
<name>A0ABU2WFV8_9GAMM</name>
<accession>A0ABU2WFV8</accession>
<comment type="caution">
    <text evidence="3">The sequence shown here is derived from an EMBL/GenBank/DDBJ whole genome shotgun (WGS) entry which is preliminary data.</text>
</comment>
<dbReference type="RefSeq" id="WP_311364153.1">
    <property type="nucleotide sequence ID" value="NZ_JAVRIC010000005.1"/>
</dbReference>
<dbReference type="Pfam" id="PF07811">
    <property type="entry name" value="TadE"/>
    <property type="match status" value="1"/>
</dbReference>
<dbReference type="Proteomes" id="UP001254608">
    <property type="component" value="Unassembled WGS sequence"/>
</dbReference>
<dbReference type="EMBL" id="JAVRIC010000005">
    <property type="protein sequence ID" value="MDT0496760.1"/>
    <property type="molecule type" value="Genomic_DNA"/>
</dbReference>